<dbReference type="OrthoDB" id="9773957at2"/>
<dbReference type="PANTHER" id="PTHR43791">
    <property type="entry name" value="PERMEASE-RELATED"/>
    <property type="match status" value="1"/>
</dbReference>
<dbReference type="AlphaFoldDB" id="A0A2S6N1I9"/>
<keyword evidence="9" id="KW-1185">Reference proteome</keyword>
<feature type="transmembrane region" description="Helical" evidence="6">
    <location>
        <begin position="29"/>
        <end position="52"/>
    </location>
</feature>
<dbReference type="InterPro" id="IPR011701">
    <property type="entry name" value="MFS"/>
</dbReference>
<dbReference type="SUPFAM" id="SSF103473">
    <property type="entry name" value="MFS general substrate transporter"/>
    <property type="match status" value="1"/>
</dbReference>
<keyword evidence="3 6" id="KW-0812">Transmembrane</keyword>
<organism evidence="8 9">
    <name type="scientific">Rhodopila globiformis</name>
    <name type="common">Rhodopseudomonas globiformis</name>
    <dbReference type="NCBI Taxonomy" id="1071"/>
    <lineage>
        <taxon>Bacteria</taxon>
        <taxon>Pseudomonadati</taxon>
        <taxon>Pseudomonadota</taxon>
        <taxon>Alphaproteobacteria</taxon>
        <taxon>Acetobacterales</taxon>
        <taxon>Acetobacteraceae</taxon>
        <taxon>Rhodopila</taxon>
    </lineage>
</organism>
<feature type="transmembrane region" description="Helical" evidence="6">
    <location>
        <begin position="153"/>
        <end position="175"/>
    </location>
</feature>
<evidence type="ECO:0000256" key="3">
    <source>
        <dbReference type="ARBA" id="ARBA00022692"/>
    </source>
</evidence>
<feature type="transmembrane region" description="Helical" evidence="6">
    <location>
        <begin position="363"/>
        <end position="387"/>
    </location>
</feature>
<feature type="transmembrane region" description="Helical" evidence="6">
    <location>
        <begin position="119"/>
        <end position="141"/>
    </location>
</feature>
<evidence type="ECO:0000256" key="2">
    <source>
        <dbReference type="ARBA" id="ARBA00022448"/>
    </source>
</evidence>
<evidence type="ECO:0000256" key="6">
    <source>
        <dbReference type="SAM" id="Phobius"/>
    </source>
</evidence>
<feature type="transmembrane region" description="Helical" evidence="6">
    <location>
        <begin position="255"/>
        <end position="280"/>
    </location>
</feature>
<evidence type="ECO:0000313" key="8">
    <source>
        <dbReference type="EMBL" id="PPQ28456.1"/>
    </source>
</evidence>
<feature type="transmembrane region" description="Helical" evidence="6">
    <location>
        <begin position="95"/>
        <end position="113"/>
    </location>
</feature>
<gene>
    <name evidence="8" type="ORF">CCS01_24270</name>
</gene>
<evidence type="ECO:0000259" key="7">
    <source>
        <dbReference type="PROSITE" id="PS50850"/>
    </source>
</evidence>
<reference evidence="8 9" key="1">
    <citation type="journal article" date="2018" name="Arch. Microbiol.">
        <title>New insights into the metabolic potential of the phototrophic purple bacterium Rhodopila globiformis DSM 161(T) from its draft genome sequence and evidence for a vanadium-dependent nitrogenase.</title>
        <authorList>
            <person name="Imhoff J.F."/>
            <person name="Rahn T."/>
            <person name="Kunzel S."/>
            <person name="Neulinger S.C."/>
        </authorList>
    </citation>
    <scope>NUCLEOTIDE SEQUENCE [LARGE SCALE GENOMIC DNA]</scope>
    <source>
        <strain evidence="8 9">DSM 161</strain>
    </source>
</reference>
<feature type="transmembrane region" description="Helical" evidence="6">
    <location>
        <begin position="64"/>
        <end position="83"/>
    </location>
</feature>
<dbReference type="PANTHER" id="PTHR43791:SF36">
    <property type="entry name" value="TRANSPORTER, PUTATIVE (AFU_ORTHOLOGUE AFUA_6G08340)-RELATED"/>
    <property type="match status" value="1"/>
</dbReference>
<dbReference type="GO" id="GO:0022857">
    <property type="term" value="F:transmembrane transporter activity"/>
    <property type="evidence" value="ECO:0007669"/>
    <property type="project" value="InterPro"/>
</dbReference>
<dbReference type="InterPro" id="IPR020846">
    <property type="entry name" value="MFS_dom"/>
</dbReference>
<evidence type="ECO:0000256" key="5">
    <source>
        <dbReference type="ARBA" id="ARBA00023136"/>
    </source>
</evidence>
<dbReference type="Proteomes" id="UP000239724">
    <property type="component" value="Unassembled WGS sequence"/>
</dbReference>
<evidence type="ECO:0000256" key="4">
    <source>
        <dbReference type="ARBA" id="ARBA00022989"/>
    </source>
</evidence>
<evidence type="ECO:0000313" key="9">
    <source>
        <dbReference type="Proteomes" id="UP000239724"/>
    </source>
</evidence>
<dbReference type="PROSITE" id="PS50850">
    <property type="entry name" value="MFS"/>
    <property type="match status" value="1"/>
</dbReference>
<dbReference type="EMBL" id="NHRY01000243">
    <property type="protein sequence ID" value="PPQ28456.1"/>
    <property type="molecule type" value="Genomic_DNA"/>
</dbReference>
<dbReference type="CDD" id="cd17319">
    <property type="entry name" value="MFS_ExuT_GudP_like"/>
    <property type="match status" value="1"/>
</dbReference>
<feature type="transmembrane region" description="Helical" evidence="6">
    <location>
        <begin position="322"/>
        <end position="351"/>
    </location>
</feature>
<name>A0A2S6N1I9_RHOGL</name>
<dbReference type="RefSeq" id="WP_104521406.1">
    <property type="nucleotide sequence ID" value="NZ_NHRY01000243.1"/>
</dbReference>
<dbReference type="Gene3D" id="1.20.1250.20">
    <property type="entry name" value="MFS general substrate transporter like domains"/>
    <property type="match status" value="2"/>
</dbReference>
<comment type="subcellular location">
    <subcellularLocation>
        <location evidence="1">Membrane</location>
        <topology evidence="1">Multi-pass membrane protein</topology>
    </subcellularLocation>
</comment>
<accession>A0A2S6N1I9</accession>
<keyword evidence="5 6" id="KW-0472">Membrane</keyword>
<proteinExistence type="predicted"/>
<keyword evidence="4 6" id="KW-1133">Transmembrane helix</keyword>
<feature type="domain" description="Major facilitator superfamily (MFS) profile" evidence="7">
    <location>
        <begin position="29"/>
        <end position="434"/>
    </location>
</feature>
<feature type="transmembrane region" description="Helical" evidence="6">
    <location>
        <begin position="292"/>
        <end position="310"/>
    </location>
</feature>
<dbReference type="InterPro" id="IPR036259">
    <property type="entry name" value="MFS_trans_sf"/>
</dbReference>
<protein>
    <submittedName>
        <fullName evidence="8">MFS transporter</fullName>
    </submittedName>
</protein>
<dbReference type="Pfam" id="PF07690">
    <property type="entry name" value="MFS_1"/>
    <property type="match status" value="1"/>
</dbReference>
<dbReference type="GO" id="GO:0016020">
    <property type="term" value="C:membrane"/>
    <property type="evidence" value="ECO:0007669"/>
    <property type="project" value="UniProtKB-SubCell"/>
</dbReference>
<comment type="caution">
    <text evidence="8">The sequence shown here is derived from an EMBL/GenBank/DDBJ whole genome shotgun (WGS) entry which is preliminary data.</text>
</comment>
<evidence type="ECO:0000256" key="1">
    <source>
        <dbReference type="ARBA" id="ARBA00004141"/>
    </source>
</evidence>
<sequence>MGSSVATTPGSPVVAPIERETIRHVTRRLIPLLMVSYFVAYLDRVNVGFASLSMNKDLGFSAEIYGIGSGIFFFGYFLAEIPSNLILSKVGARRWIARILITWGVISGLTALVRGTWSFLGIRFLLGLAEAGFYPGIILYLTWWFPSYYRSRIIGLFMTAIPISIVTGSLVSSQILRLGAWGGLADWQWLFILEAVPAAILGVVVMVYLTDGPEQAKWLAPEQRTWLIKRLAAERAQRESIRDYSLGETMRNPRVWLLTLVYFGQNVAGYGLVLFLPQIVHRFGVGVGVNGLLSALPYAFAAVAMVLWGLHSDRTGERSLHTAAACFLNFAGLAVCIFLHSPVLLMIAIILSQMGQAAIAPTFWTLPTAMLSGTAAAGGIALINAVGNLGGFLGPYMMGAIKDATGSFNIGLLSIAMGTLVAGIILVALGHDRRLEATPEEAGHAAAGYTKPQLG</sequence>
<dbReference type="FunFam" id="1.20.1250.20:FF:000018">
    <property type="entry name" value="MFS transporter permease"/>
    <property type="match status" value="1"/>
</dbReference>
<keyword evidence="2" id="KW-0813">Transport</keyword>
<feature type="transmembrane region" description="Helical" evidence="6">
    <location>
        <begin position="187"/>
        <end position="209"/>
    </location>
</feature>
<feature type="transmembrane region" description="Helical" evidence="6">
    <location>
        <begin position="408"/>
        <end position="429"/>
    </location>
</feature>